<evidence type="ECO:0000256" key="2">
    <source>
        <dbReference type="ARBA" id="ARBA00022980"/>
    </source>
</evidence>
<evidence type="ECO:0000313" key="7">
    <source>
        <dbReference type="EMBL" id="CAG8684694.1"/>
    </source>
</evidence>
<dbReference type="Gene3D" id="3.30.160.20">
    <property type="match status" value="1"/>
</dbReference>
<dbReference type="SUPFAM" id="SSF54768">
    <property type="entry name" value="dsRNA-binding domain-like"/>
    <property type="match status" value="1"/>
</dbReference>
<keyword evidence="3 4" id="KW-0687">Ribonucleoprotein</keyword>
<dbReference type="InterPro" id="IPR013810">
    <property type="entry name" value="Ribosomal_uS5_N"/>
</dbReference>
<dbReference type="Gene3D" id="3.30.230.10">
    <property type="match status" value="1"/>
</dbReference>
<dbReference type="InterPro" id="IPR000851">
    <property type="entry name" value="Ribosomal_uS5"/>
</dbReference>
<accession>A0ABN7UW91</accession>
<dbReference type="SUPFAM" id="SSF54211">
    <property type="entry name" value="Ribosomal protein S5 domain 2-like"/>
    <property type="match status" value="1"/>
</dbReference>
<organism evidence="7 8">
    <name type="scientific">Gigaspora margarita</name>
    <dbReference type="NCBI Taxonomy" id="4874"/>
    <lineage>
        <taxon>Eukaryota</taxon>
        <taxon>Fungi</taxon>
        <taxon>Fungi incertae sedis</taxon>
        <taxon>Mucoromycota</taxon>
        <taxon>Glomeromycotina</taxon>
        <taxon>Glomeromycetes</taxon>
        <taxon>Diversisporales</taxon>
        <taxon>Gigasporaceae</taxon>
        <taxon>Gigaspora</taxon>
    </lineage>
</organism>
<evidence type="ECO:0000256" key="1">
    <source>
        <dbReference type="ARBA" id="ARBA00008945"/>
    </source>
</evidence>
<evidence type="ECO:0000256" key="3">
    <source>
        <dbReference type="ARBA" id="ARBA00023274"/>
    </source>
</evidence>
<dbReference type="EMBL" id="CAJVQB010006469">
    <property type="protein sequence ID" value="CAG8684694.1"/>
    <property type="molecule type" value="Genomic_DNA"/>
</dbReference>
<evidence type="ECO:0000259" key="6">
    <source>
        <dbReference type="PROSITE" id="PS50881"/>
    </source>
</evidence>
<evidence type="ECO:0000313" key="8">
    <source>
        <dbReference type="Proteomes" id="UP000789901"/>
    </source>
</evidence>
<evidence type="ECO:0000256" key="5">
    <source>
        <dbReference type="RuleBase" id="RU003823"/>
    </source>
</evidence>
<dbReference type="PANTHER" id="PTHR48277:SF1">
    <property type="entry name" value="MITOCHONDRIAL RIBOSOMAL PROTEIN S5"/>
    <property type="match status" value="1"/>
</dbReference>
<dbReference type="InterPro" id="IPR014721">
    <property type="entry name" value="Ribsml_uS5_D2-typ_fold_subgr"/>
</dbReference>
<reference evidence="7 8" key="1">
    <citation type="submission" date="2021-06" db="EMBL/GenBank/DDBJ databases">
        <authorList>
            <person name="Kallberg Y."/>
            <person name="Tangrot J."/>
            <person name="Rosling A."/>
        </authorList>
    </citation>
    <scope>NUCLEOTIDE SEQUENCE [LARGE SCALE GENOMIC DNA]</scope>
    <source>
        <strain evidence="7 8">120-4 pot B 10/14</strain>
    </source>
</reference>
<proteinExistence type="inferred from homology"/>
<name>A0ABN7UW91_GIGMA</name>
<protein>
    <submittedName>
        <fullName evidence="7">45477_t:CDS:1</fullName>
    </submittedName>
</protein>
<dbReference type="PROSITE" id="PS50881">
    <property type="entry name" value="S5_DSRBD"/>
    <property type="match status" value="1"/>
</dbReference>
<gene>
    <name evidence="7" type="ORF">GMARGA_LOCUS11185</name>
</gene>
<sequence length="281" mass="31550">MLKLCSVNNNYVKKVLGGIIGTFRYRSLTSITNNNNDDNEENEKKIFSELNKRFPNTSKLPDLSKLDPIMDLNGTIIDPPLSTLTTRPSSIITAPETESDDTDVLSAITGLSSVEIRDLQKKALVIKRVKNQTAKGRVVSMYVLVVVGNGNGVAGFGEGKHEESPTAIKKATNQAIKNLRYFERYDDRTIFHDIEHKFHGTTIKFFARPPGFGIRTNHYIHEVCKCIGIQDISSKIFGSRNGMNVIKCTFDAFNSQRLPQQIARARGKNLFDVYHTYYGAR</sequence>
<evidence type="ECO:0000256" key="4">
    <source>
        <dbReference type="PROSITE-ProRule" id="PRU00268"/>
    </source>
</evidence>
<dbReference type="Pfam" id="PF03719">
    <property type="entry name" value="Ribosomal_S5_C"/>
    <property type="match status" value="1"/>
</dbReference>
<feature type="domain" description="S5 DRBM" evidence="6">
    <location>
        <begin position="119"/>
        <end position="182"/>
    </location>
</feature>
<dbReference type="Proteomes" id="UP000789901">
    <property type="component" value="Unassembled WGS sequence"/>
</dbReference>
<comment type="similarity">
    <text evidence="1 5">Belongs to the universal ribosomal protein uS5 family.</text>
</comment>
<keyword evidence="8" id="KW-1185">Reference proteome</keyword>
<dbReference type="PANTHER" id="PTHR48277">
    <property type="entry name" value="MITOCHONDRIAL RIBOSOMAL PROTEIN S5"/>
    <property type="match status" value="1"/>
</dbReference>
<keyword evidence="2 4" id="KW-0689">Ribosomal protein</keyword>
<comment type="caution">
    <text evidence="7">The sequence shown here is derived from an EMBL/GenBank/DDBJ whole genome shotgun (WGS) entry which is preliminary data.</text>
</comment>
<dbReference type="Pfam" id="PF00333">
    <property type="entry name" value="Ribosomal_S5"/>
    <property type="match status" value="1"/>
</dbReference>
<dbReference type="InterPro" id="IPR005324">
    <property type="entry name" value="Ribosomal_uS5_C"/>
</dbReference>
<dbReference type="InterPro" id="IPR020568">
    <property type="entry name" value="Ribosomal_Su5_D2-typ_SF"/>
</dbReference>